<dbReference type="InterPro" id="IPR029052">
    <property type="entry name" value="Metallo-depent_PP-like"/>
</dbReference>
<dbReference type="Proteomes" id="UP000437131">
    <property type="component" value="Unassembled WGS sequence"/>
</dbReference>
<evidence type="ECO:0000259" key="5">
    <source>
        <dbReference type="Pfam" id="PF00149"/>
    </source>
</evidence>
<gene>
    <name evidence="6" type="ORF">GGC33_09650</name>
</gene>
<dbReference type="AlphaFoldDB" id="A0A844GVW6"/>
<dbReference type="EMBL" id="WMIA01000011">
    <property type="protein sequence ID" value="MTF39192.1"/>
    <property type="molecule type" value="Genomic_DNA"/>
</dbReference>
<dbReference type="InterPro" id="IPR050884">
    <property type="entry name" value="CNP_phosphodiesterase-III"/>
</dbReference>
<feature type="domain" description="Calcineurin-like phosphoesterase" evidence="5">
    <location>
        <begin position="5"/>
        <end position="223"/>
    </location>
</feature>
<sequence>MFMNIRFAIASDLHIALPETIDAEAKRFHLTQFSIPALEVVLQHLQNLNLDFLLLPGDLTQDGEILNHCWLKTQLEKLPFPVYVIPGNHDIPSIKGNEDIIAFQDFPLYYQKCGYQSATKNLDYTCEIAPNLQLVALNSNNFDRDGKQQGYLKDEQFSWLEQTLANLTDKLVLLMIHHNVIEHLPQQSTHILGRRYMLDNAPRLLSILEKYGVKLIFTGHLHIQDVAKYGDIQEITTGSLITYPHPYRILTLTRDRLIIESHHITKLPEMDDFAEFSQKWMGDRSFSFMMMMLTSPPLNLKEEKAKEYAPILRNFWADIAHGDKQFDFPQFPPEINKYFQAFGAIDEQGKPVKKDNNTIIEL</sequence>
<evidence type="ECO:0000256" key="2">
    <source>
        <dbReference type="ARBA" id="ARBA00022801"/>
    </source>
</evidence>
<dbReference type="Gene3D" id="3.60.21.10">
    <property type="match status" value="1"/>
</dbReference>
<comment type="caution">
    <text evidence="6">The sequence shown here is derived from an EMBL/GenBank/DDBJ whole genome shotgun (WGS) entry which is preliminary data.</text>
</comment>
<dbReference type="GO" id="GO:0046872">
    <property type="term" value="F:metal ion binding"/>
    <property type="evidence" value="ECO:0007669"/>
    <property type="project" value="UniProtKB-KW"/>
</dbReference>
<protein>
    <submittedName>
        <fullName evidence="6">Metallophosphoesterase</fullName>
    </submittedName>
</protein>
<dbReference type="SUPFAM" id="SSF56300">
    <property type="entry name" value="Metallo-dependent phosphatases"/>
    <property type="match status" value="1"/>
</dbReference>
<dbReference type="PANTHER" id="PTHR42988:SF2">
    <property type="entry name" value="CYCLIC NUCLEOTIDE PHOSPHODIESTERASE CBUA0032-RELATED"/>
    <property type="match status" value="1"/>
</dbReference>
<evidence type="ECO:0000256" key="4">
    <source>
        <dbReference type="ARBA" id="ARBA00025742"/>
    </source>
</evidence>
<proteinExistence type="inferred from homology"/>
<reference evidence="6 7" key="1">
    <citation type="submission" date="2019-11" db="EMBL/GenBank/DDBJ databases">
        <title>Isolation of a new High Light Tolerant Cyanobacteria.</title>
        <authorList>
            <person name="Dobson Z."/>
            <person name="Vaughn N."/>
            <person name="Vaughn M."/>
            <person name="Fromme P."/>
            <person name="Mazor Y."/>
        </authorList>
    </citation>
    <scope>NUCLEOTIDE SEQUENCE [LARGE SCALE GENOMIC DNA]</scope>
    <source>
        <strain evidence="6 7">0216</strain>
    </source>
</reference>
<evidence type="ECO:0000256" key="1">
    <source>
        <dbReference type="ARBA" id="ARBA00022723"/>
    </source>
</evidence>
<keyword evidence="1" id="KW-0479">Metal-binding</keyword>
<name>A0A844GVW6_9CHRO</name>
<keyword evidence="3" id="KW-0408">Iron</keyword>
<accession>A0A844GVW6</accession>
<dbReference type="PANTHER" id="PTHR42988">
    <property type="entry name" value="PHOSPHOHYDROLASE"/>
    <property type="match status" value="1"/>
</dbReference>
<dbReference type="GO" id="GO:0016787">
    <property type="term" value="F:hydrolase activity"/>
    <property type="evidence" value="ECO:0007669"/>
    <property type="project" value="UniProtKB-KW"/>
</dbReference>
<comment type="similarity">
    <text evidence="4">Belongs to the cyclic nucleotide phosphodiesterase class-III family.</text>
</comment>
<evidence type="ECO:0000256" key="3">
    <source>
        <dbReference type="ARBA" id="ARBA00023004"/>
    </source>
</evidence>
<dbReference type="Pfam" id="PF00149">
    <property type="entry name" value="Metallophos"/>
    <property type="match status" value="1"/>
</dbReference>
<evidence type="ECO:0000313" key="6">
    <source>
        <dbReference type="EMBL" id="MTF39192.1"/>
    </source>
</evidence>
<organism evidence="6 7">
    <name type="scientific">Cyanobacterium aponinum 0216</name>
    <dbReference type="NCBI Taxonomy" id="2676140"/>
    <lineage>
        <taxon>Bacteria</taxon>
        <taxon>Bacillati</taxon>
        <taxon>Cyanobacteriota</taxon>
        <taxon>Cyanophyceae</taxon>
        <taxon>Oscillatoriophycideae</taxon>
        <taxon>Chroococcales</taxon>
        <taxon>Geminocystaceae</taxon>
        <taxon>Cyanobacterium</taxon>
    </lineage>
</organism>
<evidence type="ECO:0000313" key="7">
    <source>
        <dbReference type="Proteomes" id="UP000437131"/>
    </source>
</evidence>
<dbReference type="InterPro" id="IPR004843">
    <property type="entry name" value="Calcineurin-like_PHP"/>
</dbReference>
<keyword evidence="2" id="KW-0378">Hydrolase</keyword>